<gene>
    <name evidence="2" type="ORF">DILT_LOCUS17829</name>
</gene>
<proteinExistence type="predicted"/>
<dbReference type="AlphaFoldDB" id="A0A3P7R8C6"/>
<dbReference type="Proteomes" id="UP000281553">
    <property type="component" value="Unassembled WGS sequence"/>
</dbReference>
<evidence type="ECO:0000256" key="1">
    <source>
        <dbReference type="SAM" id="MobiDB-lite"/>
    </source>
</evidence>
<evidence type="ECO:0000313" key="3">
    <source>
        <dbReference type="Proteomes" id="UP000281553"/>
    </source>
</evidence>
<feature type="region of interest" description="Disordered" evidence="1">
    <location>
        <begin position="1"/>
        <end position="32"/>
    </location>
</feature>
<name>A0A3P7R8C6_DIBLA</name>
<keyword evidence="3" id="KW-1185">Reference proteome</keyword>
<sequence length="100" mass="11583">MAHMLSNQRPATMIQPLTRASSTWPRSPSRHVTSKPMRCLRESETYMDALRKFRLPCDFFPHKVVCFNNDFFPFYPAQLTQAVYYSLFSSVELSISSGKV</sequence>
<reference evidence="2 3" key="1">
    <citation type="submission" date="2018-11" db="EMBL/GenBank/DDBJ databases">
        <authorList>
            <consortium name="Pathogen Informatics"/>
        </authorList>
    </citation>
    <scope>NUCLEOTIDE SEQUENCE [LARGE SCALE GENOMIC DNA]</scope>
</reference>
<protein>
    <submittedName>
        <fullName evidence="2">Uncharacterized protein</fullName>
    </submittedName>
</protein>
<feature type="compositionally biased region" description="Polar residues" evidence="1">
    <location>
        <begin position="1"/>
        <end position="10"/>
    </location>
</feature>
<evidence type="ECO:0000313" key="2">
    <source>
        <dbReference type="EMBL" id="VDN39306.1"/>
    </source>
</evidence>
<organism evidence="2 3">
    <name type="scientific">Dibothriocephalus latus</name>
    <name type="common">Fish tapeworm</name>
    <name type="synonym">Diphyllobothrium latum</name>
    <dbReference type="NCBI Taxonomy" id="60516"/>
    <lineage>
        <taxon>Eukaryota</taxon>
        <taxon>Metazoa</taxon>
        <taxon>Spiralia</taxon>
        <taxon>Lophotrochozoa</taxon>
        <taxon>Platyhelminthes</taxon>
        <taxon>Cestoda</taxon>
        <taxon>Eucestoda</taxon>
        <taxon>Diphyllobothriidea</taxon>
        <taxon>Diphyllobothriidae</taxon>
        <taxon>Dibothriocephalus</taxon>
    </lineage>
</organism>
<dbReference type="EMBL" id="UYRU01095082">
    <property type="protein sequence ID" value="VDN39306.1"/>
    <property type="molecule type" value="Genomic_DNA"/>
</dbReference>
<accession>A0A3P7R8C6</accession>